<name>A0A6M2DLT1_XENCH</name>
<sequence>MKPKQIQNKRVKPTRKVLKNKPKIMQNKNDQQDLFDKIKQVRLRISEQMQKEVEMYNLQKNIKLERQNTISCNNDPINTNRTVEIPIKELQKALNDLNKYEDRCTFKKNKCKRFITDLVKNNIAADYSACSYTNLCYEIQKFILNHDWNSLTDYFLLLLDGPASLRQVIWKVSMIMLFHNPNIMNSGILEDFLKMCACCQTECDMEFFLQSILILPDTLEHIPRPGFKAKSKQSIEIDSS</sequence>
<proteinExistence type="predicted"/>
<organism evidence="1">
    <name type="scientific">Xenopsylla cheopis</name>
    <name type="common">Oriental rat flea</name>
    <name type="synonym">Pulex cheopis</name>
    <dbReference type="NCBI Taxonomy" id="163159"/>
    <lineage>
        <taxon>Eukaryota</taxon>
        <taxon>Metazoa</taxon>
        <taxon>Ecdysozoa</taxon>
        <taxon>Arthropoda</taxon>
        <taxon>Hexapoda</taxon>
        <taxon>Insecta</taxon>
        <taxon>Pterygota</taxon>
        <taxon>Neoptera</taxon>
        <taxon>Endopterygota</taxon>
        <taxon>Siphonaptera</taxon>
        <taxon>Pulicidae</taxon>
        <taxon>Xenopsyllinae</taxon>
        <taxon>Xenopsylla</taxon>
    </lineage>
</organism>
<protein>
    <submittedName>
        <fullName evidence="1">Putative product</fullName>
    </submittedName>
</protein>
<dbReference type="AlphaFoldDB" id="A0A6M2DLT1"/>
<dbReference type="EMBL" id="GIIL01003547">
    <property type="protein sequence ID" value="NOV47273.1"/>
    <property type="molecule type" value="Transcribed_RNA"/>
</dbReference>
<reference evidence="1" key="1">
    <citation type="submission" date="2020-03" db="EMBL/GenBank/DDBJ databases">
        <title>Transcriptomic Profiling of the Digestive Tract of the Rat Flea, Xenopsylla cheopis, Following Blood Feeding and Infection with Yersinia pestis.</title>
        <authorList>
            <person name="Bland D.M."/>
            <person name="Martens C.A."/>
            <person name="Virtaneva K."/>
            <person name="Kanakabandi K."/>
            <person name="Long D."/>
            <person name="Rosenke R."/>
            <person name="Saturday G.A."/>
            <person name="Hoyt F.H."/>
            <person name="Bruno D.P."/>
            <person name="Ribeiro J.M.C."/>
            <person name="Hinnebusch J."/>
        </authorList>
    </citation>
    <scope>NUCLEOTIDE SEQUENCE</scope>
</reference>
<evidence type="ECO:0000313" key="1">
    <source>
        <dbReference type="EMBL" id="NOV47273.1"/>
    </source>
</evidence>
<accession>A0A6M2DLT1</accession>